<sequence>MIRQNGYVLTGGPGAGKTTVIKALEAMGYSIVPESGRQIIQEQVQSGGHAVPWDNTEAFRNLMQAAAVRDYHALQPGVSPVFFDRALPDVAGYTKLTGLPLTEELVSLCRECRYNDHVFIFPPWEEIFCGDEERKQDFTTATATHDRMREVYTAYGYTLFTVPPGSVRERADFILQRLH</sequence>
<dbReference type="Pfam" id="PF13521">
    <property type="entry name" value="AAA_28"/>
    <property type="match status" value="1"/>
</dbReference>
<evidence type="ECO:0000313" key="2">
    <source>
        <dbReference type="Proteomes" id="UP000281028"/>
    </source>
</evidence>
<gene>
    <name evidence="1" type="ORF">ECE50_030560</name>
</gene>
<proteinExistence type="predicted"/>
<name>A0A3S1D3Z1_9BACT</name>
<comment type="caution">
    <text evidence="1">The sequence shown here is derived from an EMBL/GenBank/DDBJ whole genome shotgun (WGS) entry which is preliminary data.</text>
</comment>
<dbReference type="OrthoDB" id="5638848at2"/>
<keyword evidence="2" id="KW-1185">Reference proteome</keyword>
<dbReference type="SUPFAM" id="SSF52540">
    <property type="entry name" value="P-loop containing nucleoside triphosphate hydrolases"/>
    <property type="match status" value="1"/>
</dbReference>
<organism evidence="1 2">
    <name type="scientific">Chitinophaga solisilvae</name>
    <dbReference type="NCBI Taxonomy" id="1233460"/>
    <lineage>
        <taxon>Bacteria</taxon>
        <taxon>Pseudomonadati</taxon>
        <taxon>Bacteroidota</taxon>
        <taxon>Chitinophagia</taxon>
        <taxon>Chitinophagales</taxon>
        <taxon>Chitinophagaceae</taxon>
        <taxon>Chitinophaga</taxon>
    </lineage>
</organism>
<protein>
    <submittedName>
        <fullName evidence="1">AAA family ATPase</fullName>
    </submittedName>
</protein>
<dbReference type="Gene3D" id="3.40.50.300">
    <property type="entry name" value="P-loop containing nucleotide triphosphate hydrolases"/>
    <property type="match status" value="1"/>
</dbReference>
<accession>A0A3S1D3Z1</accession>
<dbReference type="EMBL" id="RIAR02000002">
    <property type="protein sequence ID" value="NSL91205.1"/>
    <property type="molecule type" value="Genomic_DNA"/>
</dbReference>
<evidence type="ECO:0000313" key="1">
    <source>
        <dbReference type="EMBL" id="NSL91205.1"/>
    </source>
</evidence>
<geneLocation type="plasmid" evidence="1">
    <name>MgbsP1</name>
</geneLocation>
<reference evidence="1" key="1">
    <citation type="submission" date="2020-05" db="EMBL/GenBank/DDBJ databases">
        <title>Chitinophaga laudate sp. nov., isolated from a tropical peat swamp.</title>
        <authorList>
            <person name="Goh C.B.S."/>
            <person name="Lee M.S."/>
            <person name="Parimannan S."/>
            <person name="Pasbakhsh P."/>
            <person name="Yule C.M."/>
            <person name="Rajandas H."/>
            <person name="Loke S."/>
            <person name="Croft L."/>
            <person name="Tan J.B.L."/>
        </authorList>
    </citation>
    <scope>NUCLEOTIDE SEQUENCE</scope>
    <source>
        <strain evidence="1">Mgbs1</strain>
        <plasmid evidence="1">MgbsP1</plasmid>
    </source>
</reference>
<dbReference type="InterPro" id="IPR038727">
    <property type="entry name" value="NadR/Ttd14_AAA_dom"/>
</dbReference>
<dbReference type="AlphaFoldDB" id="A0A3S1D3Z1"/>
<dbReference type="Proteomes" id="UP000281028">
    <property type="component" value="Unassembled WGS sequence"/>
</dbReference>
<dbReference type="InterPro" id="IPR027417">
    <property type="entry name" value="P-loop_NTPase"/>
</dbReference>
<keyword evidence="1" id="KW-0614">Plasmid</keyword>